<dbReference type="AlphaFoldDB" id="A0AAP5M3T7"/>
<dbReference type="Proteomes" id="UP000667802">
    <property type="component" value="Unassembled WGS sequence"/>
</dbReference>
<evidence type="ECO:0000313" key="2">
    <source>
        <dbReference type="Proteomes" id="UP000667802"/>
    </source>
</evidence>
<proteinExistence type="predicted"/>
<dbReference type="RefSeq" id="WP_208344623.1">
    <property type="nucleotide sequence ID" value="NZ_CAWQFN010000522.1"/>
</dbReference>
<keyword evidence="2" id="KW-1185">Reference proteome</keyword>
<gene>
    <name evidence="1" type="ORF">G7B40_006090</name>
</gene>
<sequence>MSHDKIIRAWKDENYRQSLTEDERSQLPANPVGMLELTDSQLRNAIGGRNSTYGGEGTCNSGIIACTLPINCPAKQ</sequence>
<evidence type="ECO:0000313" key="1">
    <source>
        <dbReference type="EMBL" id="MDR9894141.1"/>
    </source>
</evidence>
<protein>
    <submittedName>
        <fullName evidence="1">Mersacidin/lichenicidin family type 2 lantibiotic</fullName>
    </submittedName>
</protein>
<organism evidence="1 2">
    <name type="scientific">Aetokthonos hydrillicola Thurmond2011</name>
    <dbReference type="NCBI Taxonomy" id="2712845"/>
    <lineage>
        <taxon>Bacteria</taxon>
        <taxon>Bacillati</taxon>
        <taxon>Cyanobacteriota</taxon>
        <taxon>Cyanophyceae</taxon>
        <taxon>Nostocales</taxon>
        <taxon>Hapalosiphonaceae</taxon>
        <taxon>Aetokthonos</taxon>
    </lineage>
</organism>
<name>A0AAP5M3T7_9CYAN</name>
<reference evidence="2" key="1">
    <citation type="journal article" date="2021" name="Science">
        <title>Hunting the eagle killer: A cyanobacterial neurotoxin causes vacuolar myelinopathy.</title>
        <authorList>
            <person name="Breinlinger S."/>
            <person name="Phillips T.J."/>
            <person name="Haram B.N."/>
            <person name="Mares J."/>
            <person name="Martinez Yerena J.A."/>
            <person name="Hrouzek P."/>
            <person name="Sobotka R."/>
            <person name="Henderson W.M."/>
            <person name="Schmieder P."/>
            <person name="Williams S.M."/>
            <person name="Lauderdale J.D."/>
            <person name="Wilde H.D."/>
            <person name="Gerrin W."/>
            <person name="Kust A."/>
            <person name="Washington J.W."/>
            <person name="Wagner C."/>
            <person name="Geier B."/>
            <person name="Liebeke M."/>
            <person name="Enke H."/>
            <person name="Niedermeyer T.H.J."/>
            <person name="Wilde S.B."/>
        </authorList>
    </citation>
    <scope>NUCLEOTIDE SEQUENCE [LARGE SCALE GENOMIC DNA]</scope>
    <source>
        <strain evidence="2">Thurmond2011</strain>
    </source>
</reference>
<dbReference type="InterPro" id="IPR027635">
    <property type="entry name" value="Lantibiotic2_lead_pep_dom"/>
</dbReference>
<dbReference type="NCBIfam" id="TIGR03898">
    <property type="entry name" value="lanti_MRSA_kill"/>
    <property type="match status" value="1"/>
</dbReference>
<accession>A0AAP5M3T7</accession>
<dbReference type="EMBL" id="JAALHA020000002">
    <property type="protein sequence ID" value="MDR9894141.1"/>
    <property type="molecule type" value="Genomic_DNA"/>
</dbReference>
<dbReference type="GO" id="GO:0042742">
    <property type="term" value="P:defense response to bacterium"/>
    <property type="evidence" value="ECO:0007669"/>
    <property type="project" value="InterPro"/>
</dbReference>
<comment type="caution">
    <text evidence="1">The sequence shown here is derived from an EMBL/GenBank/DDBJ whole genome shotgun (WGS) entry which is preliminary data.</text>
</comment>